<evidence type="ECO:0000256" key="10">
    <source>
        <dbReference type="SAM" id="Phobius"/>
    </source>
</evidence>
<dbReference type="GO" id="GO:0016301">
    <property type="term" value="F:kinase activity"/>
    <property type="evidence" value="ECO:0007669"/>
    <property type="project" value="UniProtKB-KW"/>
</dbReference>
<evidence type="ECO:0000256" key="5">
    <source>
        <dbReference type="ARBA" id="ARBA00022741"/>
    </source>
</evidence>
<evidence type="ECO:0000256" key="2">
    <source>
        <dbReference type="ARBA" id="ARBA00012438"/>
    </source>
</evidence>
<dbReference type="PANTHER" id="PTHR24421">
    <property type="entry name" value="NITRATE/NITRITE SENSOR PROTEIN NARX-RELATED"/>
    <property type="match status" value="1"/>
</dbReference>
<evidence type="ECO:0000256" key="1">
    <source>
        <dbReference type="ARBA" id="ARBA00000085"/>
    </source>
</evidence>
<keyword evidence="14" id="KW-1185">Reference proteome</keyword>
<dbReference type="Pfam" id="PF07730">
    <property type="entry name" value="HisKA_3"/>
    <property type="match status" value="1"/>
</dbReference>
<comment type="catalytic activity">
    <reaction evidence="1">
        <text>ATP + protein L-histidine = ADP + protein N-phospho-L-histidine.</text>
        <dbReference type="EC" id="2.7.13.3"/>
    </reaction>
</comment>
<keyword evidence="7" id="KW-0067">ATP-binding</keyword>
<comment type="caution">
    <text evidence="13">The sequence shown here is derived from an EMBL/GenBank/DDBJ whole genome shotgun (WGS) entry which is preliminary data.</text>
</comment>
<dbReference type="Gene3D" id="3.30.565.10">
    <property type="entry name" value="Histidine kinase-like ATPase, C-terminal domain"/>
    <property type="match status" value="1"/>
</dbReference>
<dbReference type="EMBL" id="JACXRZ010000031">
    <property type="protein sequence ID" value="MBD3147492.1"/>
    <property type="molecule type" value="Genomic_DNA"/>
</dbReference>
<dbReference type="InterPro" id="IPR036890">
    <property type="entry name" value="HATPase_C_sf"/>
</dbReference>
<dbReference type="SUPFAM" id="SSF55874">
    <property type="entry name" value="ATPase domain of HSP90 chaperone/DNA topoisomerase II/histidine kinase"/>
    <property type="match status" value="1"/>
</dbReference>
<keyword evidence="6 13" id="KW-0418">Kinase</keyword>
<evidence type="ECO:0000259" key="11">
    <source>
        <dbReference type="Pfam" id="PF02518"/>
    </source>
</evidence>
<evidence type="ECO:0000256" key="9">
    <source>
        <dbReference type="SAM" id="MobiDB-lite"/>
    </source>
</evidence>
<feature type="transmembrane region" description="Helical" evidence="10">
    <location>
        <begin position="24"/>
        <end position="45"/>
    </location>
</feature>
<evidence type="ECO:0000313" key="14">
    <source>
        <dbReference type="Proteomes" id="UP000653231"/>
    </source>
</evidence>
<keyword evidence="10" id="KW-1133">Transmembrane helix</keyword>
<dbReference type="InterPro" id="IPR003594">
    <property type="entry name" value="HATPase_dom"/>
</dbReference>
<feature type="compositionally biased region" description="Gly residues" evidence="9">
    <location>
        <begin position="338"/>
        <end position="350"/>
    </location>
</feature>
<dbReference type="PANTHER" id="PTHR24421:SF10">
    <property type="entry name" value="NITRATE_NITRITE SENSOR PROTEIN NARQ"/>
    <property type="match status" value="1"/>
</dbReference>
<feature type="transmembrane region" description="Helical" evidence="10">
    <location>
        <begin position="74"/>
        <end position="93"/>
    </location>
</feature>
<sequence>MAASHTVPEPASAHRSRQAHQTGWIADLGFAVLTVVLFVAVALATGVRNPWDGQIPLALFLGALLLVRRRWPMTVLLLSVAAVLAYHLTHWSPAGWIWPVAAAYFTAAGTSRVRWVVVVGVAQLVYSAVDARWIIDRNLTRYFIHTLGEGALLAALVAAGLAYAASQRRRDLLGEAEYRARAAEERLSVAREVHDIVAHTLAVVGVHLNVAADTLREEPAEAAAALRLAQDVRNRAMKDLNSLIAVLREGPAGTAPQPDVSALGALVADARAAGLDVTLRENGDLSTIPAPASVAIHRIVQEALANTLRHSGATTAQVAVGRHPRSVTVEVTDNGKGAPTGGGITDGNGLTGMHERVRTLGGTLTAGPAHQGFTVRAEIPVAGSAE</sequence>
<evidence type="ECO:0000256" key="3">
    <source>
        <dbReference type="ARBA" id="ARBA00022553"/>
    </source>
</evidence>
<dbReference type="Gene3D" id="1.20.5.1930">
    <property type="match status" value="1"/>
</dbReference>
<keyword evidence="10" id="KW-0472">Membrane</keyword>
<feature type="transmembrane region" description="Helical" evidence="10">
    <location>
        <begin position="142"/>
        <end position="165"/>
    </location>
</feature>
<evidence type="ECO:0000256" key="4">
    <source>
        <dbReference type="ARBA" id="ARBA00022679"/>
    </source>
</evidence>
<gene>
    <name evidence="13" type="ORF">IEQ31_30575</name>
</gene>
<evidence type="ECO:0000256" key="7">
    <source>
        <dbReference type="ARBA" id="ARBA00022840"/>
    </source>
</evidence>
<protein>
    <recommendedName>
        <fullName evidence="2">histidine kinase</fullName>
        <ecNumber evidence="2">2.7.13.3</ecNumber>
    </recommendedName>
</protein>
<dbReference type="Pfam" id="PF02518">
    <property type="entry name" value="HATPase_c"/>
    <property type="match status" value="1"/>
</dbReference>
<dbReference type="CDD" id="cd16917">
    <property type="entry name" value="HATPase_UhpB-NarQ-NarX-like"/>
    <property type="match status" value="1"/>
</dbReference>
<dbReference type="InterPro" id="IPR050482">
    <property type="entry name" value="Sensor_HK_TwoCompSys"/>
</dbReference>
<feature type="transmembrane region" description="Helical" evidence="10">
    <location>
        <begin position="113"/>
        <end position="135"/>
    </location>
</feature>
<evidence type="ECO:0000259" key="12">
    <source>
        <dbReference type="Pfam" id="PF07730"/>
    </source>
</evidence>
<name>A0ABR8LBU8_9ACTN</name>
<keyword evidence="5" id="KW-0547">Nucleotide-binding</keyword>
<evidence type="ECO:0000313" key="13">
    <source>
        <dbReference type="EMBL" id="MBD3147492.1"/>
    </source>
</evidence>
<accession>A0ABR8LBU8</accession>
<proteinExistence type="predicted"/>
<feature type="transmembrane region" description="Helical" evidence="10">
    <location>
        <begin position="51"/>
        <end position="67"/>
    </location>
</feature>
<evidence type="ECO:0000256" key="8">
    <source>
        <dbReference type="ARBA" id="ARBA00023012"/>
    </source>
</evidence>
<dbReference type="Proteomes" id="UP000653231">
    <property type="component" value="Unassembled WGS sequence"/>
</dbReference>
<keyword evidence="3" id="KW-0597">Phosphoprotein</keyword>
<evidence type="ECO:0000256" key="6">
    <source>
        <dbReference type="ARBA" id="ARBA00022777"/>
    </source>
</evidence>
<feature type="domain" description="Signal transduction histidine kinase subgroup 3 dimerisation and phosphoacceptor" evidence="12">
    <location>
        <begin position="185"/>
        <end position="250"/>
    </location>
</feature>
<keyword evidence="10" id="KW-0812">Transmembrane</keyword>
<keyword evidence="8" id="KW-0902">Two-component regulatory system</keyword>
<feature type="domain" description="Histidine kinase/HSP90-like ATPase" evidence="11">
    <location>
        <begin position="294"/>
        <end position="381"/>
    </location>
</feature>
<dbReference type="EC" id="2.7.13.3" evidence="2"/>
<keyword evidence="4" id="KW-0808">Transferase</keyword>
<reference evidence="13 14" key="1">
    <citation type="submission" date="2020-09" db="EMBL/GenBank/DDBJ databases">
        <title>Actinomycete isolated from the Camponotus japonicus Mayr.</title>
        <authorList>
            <person name="Gong X."/>
        </authorList>
    </citation>
    <scope>NUCLEOTIDE SEQUENCE [LARGE SCALE GENOMIC DNA]</scope>
    <source>
        <strain evidence="13 14">2C-HV3</strain>
    </source>
</reference>
<feature type="region of interest" description="Disordered" evidence="9">
    <location>
        <begin position="330"/>
        <end position="350"/>
    </location>
</feature>
<dbReference type="InterPro" id="IPR011712">
    <property type="entry name" value="Sig_transdc_His_kin_sub3_dim/P"/>
</dbReference>
<organism evidence="13 14">
    <name type="scientific">Microbispora bryophytorum subsp. camponoti</name>
    <dbReference type="NCBI Taxonomy" id="1677852"/>
    <lineage>
        <taxon>Bacteria</taxon>
        <taxon>Bacillati</taxon>
        <taxon>Actinomycetota</taxon>
        <taxon>Actinomycetes</taxon>
        <taxon>Streptosporangiales</taxon>
        <taxon>Streptosporangiaceae</taxon>
        <taxon>Microbispora</taxon>
    </lineage>
</organism>
<dbReference type="RefSeq" id="WP_191054677.1">
    <property type="nucleotide sequence ID" value="NZ_JACXRZ010000031.1"/>
</dbReference>